<dbReference type="InterPro" id="IPR036188">
    <property type="entry name" value="FAD/NAD-bd_sf"/>
</dbReference>
<sequence length="508" mass="53542">MSRSTSLNAARRETELAALEARPDIDVLVVGGGVTGAGVALDAASRGLRTVLVERDDLAFGTSRWSSKLVHGGLRYLAKGQIGIAYESARERDVLMRVTAPHLVRPLPMVVPVYRGDAPMRALIVRAGMGAGDLLRVLAGTPSSVLRGPRVLSARQTLRLLPGVRREGLLAGILSFDGQLIDDARLVIGIARTAAGEGASIITRCSAQSVSADGAVLRDEIDGRIIPVRPRAVVNAAGVHADALDPRIRLRPSRGTHLVLEGAALGHPRAALTVPLPGSVDRFVFAMPQPDGRVFAGLTDEPLDGPTPRVPEVPEEDVDFLLERFNGALATALTKDDVIGSFAGLRPLLDGDGDSANLSREHSVTVSPQGTVTVVGGKLTTYRAMAEETVDAVVAEHRLAAAPCRTREIPLVGAASHEELDSLDAPRHLVARYGMEALDVVAEAGDDPASLTPVVRGITPAELRFGVRHEGALDVSDLLERRTRIGLVPADGERAAAAAERALSEVGR</sequence>
<dbReference type="InterPro" id="IPR031656">
    <property type="entry name" value="DAO_C"/>
</dbReference>
<keyword evidence="4" id="KW-0319">Glycerol metabolism</keyword>
<dbReference type="RefSeq" id="WP_161111355.1">
    <property type="nucleotide sequence ID" value="NZ_JBHXVI010000011.1"/>
</dbReference>
<dbReference type="GO" id="GO:0004368">
    <property type="term" value="F:glycerol-3-phosphate dehydrogenase (quinone) activity"/>
    <property type="evidence" value="ECO:0007669"/>
    <property type="project" value="UniProtKB-EC"/>
</dbReference>
<dbReference type="EC" id="1.1.5.3" evidence="7"/>
<dbReference type="GO" id="GO:0046168">
    <property type="term" value="P:glycerol-3-phosphate catabolic process"/>
    <property type="evidence" value="ECO:0007669"/>
    <property type="project" value="TreeGrafter"/>
</dbReference>
<dbReference type="GO" id="GO:0009331">
    <property type="term" value="C:glycerol-3-phosphate dehydrogenase (FAD) complex"/>
    <property type="evidence" value="ECO:0007669"/>
    <property type="project" value="UniProtKB-UniRule"/>
</dbReference>
<name>A0A7K2IVB6_9ACTN</name>
<evidence type="ECO:0000259" key="8">
    <source>
        <dbReference type="Pfam" id="PF01266"/>
    </source>
</evidence>
<dbReference type="PRINTS" id="PR01001">
    <property type="entry name" value="FADG3PDH"/>
</dbReference>
<comment type="catalytic activity">
    <reaction evidence="7">
        <text>a quinone + sn-glycerol 3-phosphate = dihydroxyacetone phosphate + a quinol</text>
        <dbReference type="Rhea" id="RHEA:18977"/>
        <dbReference type="ChEBI" id="CHEBI:24646"/>
        <dbReference type="ChEBI" id="CHEBI:57597"/>
        <dbReference type="ChEBI" id="CHEBI:57642"/>
        <dbReference type="ChEBI" id="CHEBI:132124"/>
        <dbReference type="EC" id="1.1.5.3"/>
    </reaction>
</comment>
<accession>A0A7K2IVB6</accession>
<dbReference type="PANTHER" id="PTHR11985:SF35">
    <property type="entry name" value="ANAEROBIC GLYCEROL-3-PHOSPHATE DEHYDROGENASE SUBUNIT A"/>
    <property type="match status" value="1"/>
</dbReference>
<dbReference type="GO" id="GO:0006071">
    <property type="term" value="P:glycerol metabolic process"/>
    <property type="evidence" value="ECO:0007669"/>
    <property type="project" value="UniProtKB-KW"/>
</dbReference>
<comment type="caution">
    <text evidence="10">The sequence shown here is derived from an EMBL/GenBank/DDBJ whole genome shotgun (WGS) entry which is preliminary data.</text>
</comment>
<keyword evidence="6 7" id="KW-0560">Oxidoreductase</keyword>
<evidence type="ECO:0000256" key="2">
    <source>
        <dbReference type="ARBA" id="ARBA00007330"/>
    </source>
</evidence>
<dbReference type="SUPFAM" id="SSF51905">
    <property type="entry name" value="FAD/NAD(P)-binding domain"/>
    <property type="match status" value="1"/>
</dbReference>
<protein>
    <recommendedName>
        <fullName evidence="7">Glycerol-3-phosphate dehydrogenase</fullName>
        <ecNumber evidence="7">1.1.5.3</ecNumber>
    </recommendedName>
</protein>
<organism evidence="10 11">
    <name type="scientific">Nocardiopsis alba</name>
    <dbReference type="NCBI Taxonomy" id="53437"/>
    <lineage>
        <taxon>Bacteria</taxon>
        <taxon>Bacillati</taxon>
        <taxon>Actinomycetota</taxon>
        <taxon>Actinomycetes</taxon>
        <taxon>Streptosporangiales</taxon>
        <taxon>Nocardiopsidaceae</taxon>
        <taxon>Nocardiopsis</taxon>
    </lineage>
</organism>
<dbReference type="Gene3D" id="3.50.50.60">
    <property type="entry name" value="FAD/NAD(P)-binding domain"/>
    <property type="match status" value="1"/>
</dbReference>
<evidence type="ECO:0000256" key="4">
    <source>
        <dbReference type="ARBA" id="ARBA00022798"/>
    </source>
</evidence>
<evidence type="ECO:0000313" key="10">
    <source>
        <dbReference type="EMBL" id="MYR33912.1"/>
    </source>
</evidence>
<dbReference type="InterPro" id="IPR000447">
    <property type="entry name" value="G3P_DH_FAD-dep"/>
</dbReference>
<evidence type="ECO:0000313" key="11">
    <source>
        <dbReference type="Proteomes" id="UP000467124"/>
    </source>
</evidence>
<keyword evidence="3 7" id="KW-0285">Flavoprotein</keyword>
<dbReference type="Pfam" id="PF16901">
    <property type="entry name" value="DAO_C"/>
    <property type="match status" value="1"/>
</dbReference>
<comment type="similarity">
    <text evidence="2 7">Belongs to the FAD-dependent glycerol-3-phosphate dehydrogenase family.</text>
</comment>
<feature type="domain" description="FAD dependent oxidoreductase" evidence="8">
    <location>
        <begin position="26"/>
        <end position="353"/>
    </location>
</feature>
<dbReference type="EMBL" id="WWHY01000001">
    <property type="protein sequence ID" value="MYR33912.1"/>
    <property type="molecule type" value="Genomic_DNA"/>
</dbReference>
<dbReference type="PANTHER" id="PTHR11985">
    <property type="entry name" value="GLYCEROL-3-PHOSPHATE DEHYDROGENASE"/>
    <property type="match status" value="1"/>
</dbReference>
<dbReference type="InterPro" id="IPR038299">
    <property type="entry name" value="DAO_C_sf"/>
</dbReference>
<dbReference type="AlphaFoldDB" id="A0A7K2IVB6"/>
<keyword evidence="5" id="KW-0274">FAD</keyword>
<comment type="cofactor">
    <cofactor evidence="1 7">
        <name>FAD</name>
        <dbReference type="ChEBI" id="CHEBI:57692"/>
    </cofactor>
</comment>
<dbReference type="InterPro" id="IPR006076">
    <property type="entry name" value="FAD-dep_OxRdtase"/>
</dbReference>
<feature type="domain" description="Alpha-glycerophosphate oxidase C-terminal" evidence="9">
    <location>
        <begin position="404"/>
        <end position="497"/>
    </location>
</feature>
<dbReference type="Gene3D" id="1.10.8.870">
    <property type="entry name" value="Alpha-glycerophosphate oxidase, cap domain"/>
    <property type="match status" value="1"/>
</dbReference>
<dbReference type="Pfam" id="PF01266">
    <property type="entry name" value="DAO"/>
    <property type="match status" value="1"/>
</dbReference>
<dbReference type="Proteomes" id="UP000467124">
    <property type="component" value="Unassembled WGS sequence"/>
</dbReference>
<evidence type="ECO:0000256" key="1">
    <source>
        <dbReference type="ARBA" id="ARBA00001974"/>
    </source>
</evidence>
<evidence type="ECO:0000256" key="7">
    <source>
        <dbReference type="RuleBase" id="RU361217"/>
    </source>
</evidence>
<proteinExistence type="inferred from homology"/>
<evidence type="ECO:0000259" key="9">
    <source>
        <dbReference type="Pfam" id="PF16901"/>
    </source>
</evidence>
<dbReference type="Gene3D" id="3.30.9.10">
    <property type="entry name" value="D-Amino Acid Oxidase, subunit A, domain 2"/>
    <property type="match status" value="1"/>
</dbReference>
<reference evidence="10 11" key="1">
    <citation type="journal article" date="2019" name="Nat. Commun.">
        <title>The antimicrobial potential of Streptomyces from insect microbiomes.</title>
        <authorList>
            <person name="Chevrette M.G."/>
            <person name="Carlson C.M."/>
            <person name="Ortega H.E."/>
            <person name="Thomas C."/>
            <person name="Ananiev G.E."/>
            <person name="Barns K.J."/>
            <person name="Book A.J."/>
            <person name="Cagnazzo J."/>
            <person name="Carlos C."/>
            <person name="Flanigan W."/>
            <person name="Grubbs K.J."/>
            <person name="Horn H.A."/>
            <person name="Hoffmann F.M."/>
            <person name="Klassen J.L."/>
            <person name="Knack J.J."/>
            <person name="Lewin G.R."/>
            <person name="McDonald B.R."/>
            <person name="Muller L."/>
            <person name="Melo W.G.P."/>
            <person name="Pinto-Tomas A.A."/>
            <person name="Schmitz A."/>
            <person name="Wendt-Pienkowski E."/>
            <person name="Wildman S."/>
            <person name="Zhao M."/>
            <person name="Zhang F."/>
            <person name="Bugni T.S."/>
            <person name="Andes D.R."/>
            <person name="Pupo M.T."/>
            <person name="Currie C.R."/>
        </authorList>
    </citation>
    <scope>NUCLEOTIDE SEQUENCE [LARGE SCALE GENOMIC DNA]</scope>
    <source>
        <strain evidence="10 11">SID5840</strain>
    </source>
</reference>
<evidence type="ECO:0000256" key="3">
    <source>
        <dbReference type="ARBA" id="ARBA00022630"/>
    </source>
</evidence>
<dbReference type="PROSITE" id="PS00977">
    <property type="entry name" value="FAD_G3PDH_1"/>
    <property type="match status" value="1"/>
</dbReference>
<evidence type="ECO:0000256" key="5">
    <source>
        <dbReference type="ARBA" id="ARBA00022827"/>
    </source>
</evidence>
<gene>
    <name evidence="10" type="ORF">GTW20_17030</name>
</gene>
<evidence type="ECO:0000256" key="6">
    <source>
        <dbReference type="ARBA" id="ARBA00023002"/>
    </source>
</evidence>
<dbReference type="PROSITE" id="PS00978">
    <property type="entry name" value="FAD_G3PDH_2"/>
    <property type="match status" value="1"/>
</dbReference>